<proteinExistence type="predicted"/>
<feature type="region of interest" description="Disordered" evidence="1">
    <location>
        <begin position="21"/>
        <end position="54"/>
    </location>
</feature>
<evidence type="ECO:0000313" key="3">
    <source>
        <dbReference type="Proteomes" id="UP001292094"/>
    </source>
</evidence>
<reference evidence="2" key="1">
    <citation type="submission" date="2023-11" db="EMBL/GenBank/DDBJ databases">
        <title>Genome assemblies of two species of porcelain crab, Petrolisthes cinctipes and Petrolisthes manimaculis (Anomura: Porcellanidae).</title>
        <authorList>
            <person name="Angst P."/>
        </authorList>
    </citation>
    <scope>NUCLEOTIDE SEQUENCE</scope>
    <source>
        <strain evidence="2">PB745_02</strain>
        <tissue evidence="2">Gill</tissue>
    </source>
</reference>
<evidence type="ECO:0000313" key="2">
    <source>
        <dbReference type="EMBL" id="KAK4296773.1"/>
    </source>
</evidence>
<feature type="compositionally biased region" description="Basic and acidic residues" evidence="1">
    <location>
        <begin position="22"/>
        <end position="38"/>
    </location>
</feature>
<protein>
    <submittedName>
        <fullName evidence="2">Uncharacterized protein</fullName>
    </submittedName>
</protein>
<accession>A0AAE1NVB3</accession>
<dbReference type="Proteomes" id="UP001292094">
    <property type="component" value="Unassembled WGS sequence"/>
</dbReference>
<evidence type="ECO:0000256" key="1">
    <source>
        <dbReference type="SAM" id="MobiDB-lite"/>
    </source>
</evidence>
<sequence length="76" mass="8856">MNSLRRKRQVLVMVVVVVKEGNGGRERREGGEKRKEGWEEASDTYPQGRRMGRKGWQRWRTDHTLFDLSDAGSLPQ</sequence>
<organism evidence="2 3">
    <name type="scientific">Petrolisthes manimaculis</name>
    <dbReference type="NCBI Taxonomy" id="1843537"/>
    <lineage>
        <taxon>Eukaryota</taxon>
        <taxon>Metazoa</taxon>
        <taxon>Ecdysozoa</taxon>
        <taxon>Arthropoda</taxon>
        <taxon>Crustacea</taxon>
        <taxon>Multicrustacea</taxon>
        <taxon>Malacostraca</taxon>
        <taxon>Eumalacostraca</taxon>
        <taxon>Eucarida</taxon>
        <taxon>Decapoda</taxon>
        <taxon>Pleocyemata</taxon>
        <taxon>Anomura</taxon>
        <taxon>Galatheoidea</taxon>
        <taxon>Porcellanidae</taxon>
        <taxon>Petrolisthes</taxon>
    </lineage>
</organism>
<keyword evidence="3" id="KW-1185">Reference proteome</keyword>
<name>A0AAE1NVB3_9EUCA</name>
<gene>
    <name evidence="2" type="ORF">Pmani_030760</name>
</gene>
<comment type="caution">
    <text evidence="2">The sequence shown here is derived from an EMBL/GenBank/DDBJ whole genome shotgun (WGS) entry which is preliminary data.</text>
</comment>
<dbReference type="AlphaFoldDB" id="A0AAE1NVB3"/>
<dbReference type="EMBL" id="JAWZYT010003775">
    <property type="protein sequence ID" value="KAK4296773.1"/>
    <property type="molecule type" value="Genomic_DNA"/>
</dbReference>